<gene>
    <name evidence="1" type="ORF">JYZ213_LOCUS25991</name>
</gene>
<organism evidence="1 2">
    <name type="scientific">Adineta steineri</name>
    <dbReference type="NCBI Taxonomy" id="433720"/>
    <lineage>
        <taxon>Eukaryota</taxon>
        <taxon>Metazoa</taxon>
        <taxon>Spiralia</taxon>
        <taxon>Gnathifera</taxon>
        <taxon>Rotifera</taxon>
        <taxon>Eurotatoria</taxon>
        <taxon>Bdelloidea</taxon>
        <taxon>Adinetida</taxon>
        <taxon>Adinetidae</taxon>
        <taxon>Adineta</taxon>
    </lineage>
</organism>
<name>A0A814V6D9_9BILA</name>
<dbReference type="AlphaFoldDB" id="A0A814V6D9"/>
<evidence type="ECO:0000313" key="1">
    <source>
        <dbReference type="EMBL" id="CAF1184803.1"/>
    </source>
</evidence>
<comment type="caution">
    <text evidence="1">The sequence shown here is derived from an EMBL/GenBank/DDBJ whole genome shotgun (WGS) entry which is preliminary data.</text>
</comment>
<evidence type="ECO:0000313" key="2">
    <source>
        <dbReference type="Proteomes" id="UP000663845"/>
    </source>
</evidence>
<reference evidence="1" key="1">
    <citation type="submission" date="2021-02" db="EMBL/GenBank/DDBJ databases">
        <authorList>
            <person name="Nowell W R."/>
        </authorList>
    </citation>
    <scope>NUCLEOTIDE SEQUENCE</scope>
</reference>
<dbReference type="EMBL" id="CAJNOG010000340">
    <property type="protein sequence ID" value="CAF1184803.1"/>
    <property type="molecule type" value="Genomic_DNA"/>
</dbReference>
<accession>A0A814V6D9</accession>
<sequence>MSKTIRKKISHAIQTTFRLSPKPKSSESISCCSVKKPNNYEYITYEQKPTSTTQHDYIDLSECRSWSLSYSKDSGISNVHQLESTKINPDDSISLSALSNLSSIRNYEENPMSFQCCRCQCHHYMQNERLFNEQYSQKLTNNKVYPFIF</sequence>
<protein>
    <submittedName>
        <fullName evidence="1">Uncharacterized protein</fullName>
    </submittedName>
</protein>
<proteinExistence type="predicted"/>
<dbReference type="Proteomes" id="UP000663845">
    <property type="component" value="Unassembled WGS sequence"/>
</dbReference>